<organism evidence="2 3">
    <name type="scientific">Aliiruegeria haliotis</name>
    <dbReference type="NCBI Taxonomy" id="1280846"/>
    <lineage>
        <taxon>Bacteria</taxon>
        <taxon>Pseudomonadati</taxon>
        <taxon>Pseudomonadota</taxon>
        <taxon>Alphaproteobacteria</taxon>
        <taxon>Rhodobacterales</taxon>
        <taxon>Roseobacteraceae</taxon>
        <taxon>Aliiruegeria</taxon>
    </lineage>
</organism>
<dbReference type="InterPro" id="IPR036249">
    <property type="entry name" value="Thioredoxin-like_sf"/>
</dbReference>
<gene>
    <name evidence="2" type="ORF">CLV78_101368</name>
</gene>
<dbReference type="InterPro" id="IPR001853">
    <property type="entry name" value="DSBA-like_thioredoxin_dom"/>
</dbReference>
<comment type="caution">
    <text evidence="2">The sequence shown here is derived from an EMBL/GenBank/DDBJ whole genome shotgun (WGS) entry which is preliminary data.</text>
</comment>
<dbReference type="PANTHER" id="PTHR13887:SF41">
    <property type="entry name" value="THIOREDOXIN SUPERFAMILY PROTEIN"/>
    <property type="match status" value="1"/>
</dbReference>
<evidence type="ECO:0000313" key="3">
    <source>
        <dbReference type="Proteomes" id="UP000239480"/>
    </source>
</evidence>
<keyword evidence="3" id="KW-1185">Reference proteome</keyword>
<proteinExistence type="predicted"/>
<dbReference type="CDD" id="cd03024">
    <property type="entry name" value="DsbA_FrnE"/>
    <property type="match status" value="1"/>
</dbReference>
<dbReference type="RefSeq" id="WP_106203064.1">
    <property type="nucleotide sequence ID" value="NZ_PVTD01000001.1"/>
</dbReference>
<dbReference type="Proteomes" id="UP000239480">
    <property type="component" value="Unassembled WGS sequence"/>
</dbReference>
<dbReference type="SUPFAM" id="SSF52833">
    <property type="entry name" value="Thioredoxin-like"/>
    <property type="match status" value="1"/>
</dbReference>
<evidence type="ECO:0000313" key="2">
    <source>
        <dbReference type="EMBL" id="PRY26273.1"/>
    </source>
</evidence>
<evidence type="ECO:0000259" key="1">
    <source>
        <dbReference type="Pfam" id="PF01323"/>
    </source>
</evidence>
<dbReference type="AlphaFoldDB" id="A0A2T0RZ11"/>
<dbReference type="GO" id="GO:0016853">
    <property type="term" value="F:isomerase activity"/>
    <property type="evidence" value="ECO:0007669"/>
    <property type="project" value="UniProtKB-KW"/>
</dbReference>
<protein>
    <submittedName>
        <fullName evidence="2">Putative DsbA family dithiol-disulfide isomerase</fullName>
    </submittedName>
</protein>
<dbReference type="PANTHER" id="PTHR13887">
    <property type="entry name" value="GLUTATHIONE S-TRANSFERASE KAPPA"/>
    <property type="match status" value="1"/>
</dbReference>
<dbReference type="GO" id="GO:0016491">
    <property type="term" value="F:oxidoreductase activity"/>
    <property type="evidence" value="ECO:0007669"/>
    <property type="project" value="InterPro"/>
</dbReference>
<reference evidence="2 3" key="1">
    <citation type="submission" date="2018-03" db="EMBL/GenBank/DDBJ databases">
        <title>Genomic Encyclopedia of Archaeal and Bacterial Type Strains, Phase II (KMG-II): from individual species to whole genera.</title>
        <authorList>
            <person name="Goeker M."/>
        </authorList>
    </citation>
    <scope>NUCLEOTIDE SEQUENCE [LARGE SCALE GENOMIC DNA]</scope>
    <source>
        <strain evidence="2 3">DSM 29328</strain>
    </source>
</reference>
<sequence length="210" mass="23077">MIKLDILSDPICPWCFIGKSLLDRALQERPDHPFSIEWHPFQLNPDMPAGGMDRRTYLETKFGGKEQAVEVYARIAEAAEAAGLEIDFGAIQRTPNTLDAHRLIHWAGIEAKQTPVVDALFAAYFQQGRDIGDHDTLADIADSVGMDAAAVHRLLAGTADAEDIRARDANAREKGVTGVPTFIIANQHVVPGAQQPDLWLKLVDEINGQM</sequence>
<dbReference type="OrthoDB" id="9799122at2"/>
<dbReference type="EMBL" id="PVTD01000001">
    <property type="protein sequence ID" value="PRY26273.1"/>
    <property type="molecule type" value="Genomic_DNA"/>
</dbReference>
<accession>A0A2T0RZ11</accession>
<feature type="domain" description="DSBA-like thioredoxin" evidence="1">
    <location>
        <begin position="4"/>
        <end position="199"/>
    </location>
</feature>
<dbReference type="Pfam" id="PF01323">
    <property type="entry name" value="DSBA"/>
    <property type="match status" value="1"/>
</dbReference>
<keyword evidence="2" id="KW-0413">Isomerase</keyword>
<name>A0A2T0RZ11_9RHOB</name>
<dbReference type="Gene3D" id="3.40.30.10">
    <property type="entry name" value="Glutaredoxin"/>
    <property type="match status" value="1"/>
</dbReference>